<gene>
    <name evidence="4" type="ORF">LPTSP3_g29630</name>
</gene>
<evidence type="ECO:0000256" key="1">
    <source>
        <dbReference type="PROSITE-ProRule" id="PRU00169"/>
    </source>
</evidence>
<dbReference type="Pfam" id="PF00072">
    <property type="entry name" value="Response_reg"/>
    <property type="match status" value="1"/>
</dbReference>
<feature type="domain" description="EAL" evidence="3">
    <location>
        <begin position="138"/>
        <end position="391"/>
    </location>
</feature>
<dbReference type="InterPro" id="IPR050706">
    <property type="entry name" value="Cyclic-di-GMP_PDE-like"/>
</dbReference>
<dbReference type="InterPro" id="IPR001789">
    <property type="entry name" value="Sig_transdc_resp-reg_receiver"/>
</dbReference>
<accession>A0ABM7ULZ2</accession>
<evidence type="ECO:0000313" key="5">
    <source>
        <dbReference type="Proteomes" id="UP000245263"/>
    </source>
</evidence>
<dbReference type="RefSeq" id="WP_109021041.1">
    <property type="nucleotide sequence ID" value="NZ_AP025028.1"/>
</dbReference>
<dbReference type="Proteomes" id="UP000245263">
    <property type="component" value="Chromosome 1"/>
</dbReference>
<dbReference type="Pfam" id="PF00563">
    <property type="entry name" value="EAL"/>
    <property type="match status" value="1"/>
</dbReference>
<dbReference type="InterPro" id="IPR035919">
    <property type="entry name" value="EAL_sf"/>
</dbReference>
<name>A0ABM7ULZ2_9LEPT</name>
<evidence type="ECO:0000313" key="4">
    <source>
        <dbReference type="EMBL" id="BDA80033.1"/>
    </source>
</evidence>
<keyword evidence="1" id="KW-0597">Phosphoprotein</keyword>
<dbReference type="PANTHER" id="PTHR33121">
    <property type="entry name" value="CYCLIC DI-GMP PHOSPHODIESTERASE PDEF"/>
    <property type="match status" value="1"/>
</dbReference>
<sequence>MNFNKALILDDEPDMNEFLSDVLKELNFQEIIQLIKSTSFFENYSAEIDLILLDLFMPDMDGVEILRYLGEAQSEASIILISGHSQSVLKSAERVAKAYGLNVIGSLTKPFSIDTILKTIEQGKNQKKKPKQLEKKEFHFSKEEILTGIKNKEVVLYYQPQINLQIKEISGFEALVRWIHPAHGIIFPDQFLPLVSNFNMLGDLTKYLIQEACSFFGILAKLGIKKRVSINISVYDLVDTSMPEDIVHLIQKYSLDPNQIILELIETGKIEDHPKALEILTRICMKGIGLSIDDFGTGFSSLDQLSKAPFTELKIDKSFVFDVLKNANTSKIIDSTVHLANQLKMEVVAEGIENKETRNLLRESGVHLGQGYYFSVPLPTSGVVSFIKNFHYAD</sequence>
<dbReference type="PROSITE" id="PS50110">
    <property type="entry name" value="RESPONSE_REGULATORY"/>
    <property type="match status" value="1"/>
</dbReference>
<dbReference type="Gene3D" id="3.20.20.450">
    <property type="entry name" value="EAL domain"/>
    <property type="match status" value="1"/>
</dbReference>
<dbReference type="Gene3D" id="3.40.50.2300">
    <property type="match status" value="1"/>
</dbReference>
<feature type="domain" description="Response regulatory" evidence="2">
    <location>
        <begin position="5"/>
        <end position="124"/>
    </location>
</feature>
<evidence type="ECO:0000259" key="3">
    <source>
        <dbReference type="PROSITE" id="PS50883"/>
    </source>
</evidence>
<dbReference type="SUPFAM" id="SSF141868">
    <property type="entry name" value="EAL domain-like"/>
    <property type="match status" value="1"/>
</dbReference>
<dbReference type="SUPFAM" id="SSF52172">
    <property type="entry name" value="CheY-like"/>
    <property type="match status" value="1"/>
</dbReference>
<dbReference type="CDD" id="cd01948">
    <property type="entry name" value="EAL"/>
    <property type="match status" value="1"/>
</dbReference>
<organism evidence="4 5">
    <name type="scientific">Leptospira kobayashii</name>
    <dbReference type="NCBI Taxonomy" id="1917830"/>
    <lineage>
        <taxon>Bacteria</taxon>
        <taxon>Pseudomonadati</taxon>
        <taxon>Spirochaetota</taxon>
        <taxon>Spirochaetia</taxon>
        <taxon>Leptospirales</taxon>
        <taxon>Leptospiraceae</taxon>
        <taxon>Leptospira</taxon>
    </lineage>
</organism>
<dbReference type="PROSITE" id="PS50883">
    <property type="entry name" value="EAL"/>
    <property type="match status" value="1"/>
</dbReference>
<proteinExistence type="predicted"/>
<feature type="modified residue" description="4-aspartylphosphate" evidence="1">
    <location>
        <position position="54"/>
    </location>
</feature>
<dbReference type="PANTHER" id="PTHR33121:SF79">
    <property type="entry name" value="CYCLIC DI-GMP PHOSPHODIESTERASE PDED-RELATED"/>
    <property type="match status" value="1"/>
</dbReference>
<dbReference type="SMART" id="SM00448">
    <property type="entry name" value="REC"/>
    <property type="match status" value="1"/>
</dbReference>
<dbReference type="SMART" id="SM00052">
    <property type="entry name" value="EAL"/>
    <property type="match status" value="1"/>
</dbReference>
<reference evidence="4 5" key="1">
    <citation type="submission" date="2021-08" db="EMBL/GenBank/DDBJ databases">
        <title>Complete genome sequence of Leptospira kobayashii strain E30.</title>
        <authorList>
            <person name="Nakao R."/>
            <person name="Nakamura S."/>
            <person name="Masuzawa T."/>
            <person name="Koizumi N."/>
        </authorList>
    </citation>
    <scope>NUCLEOTIDE SEQUENCE [LARGE SCALE GENOMIC DNA]</scope>
    <source>
        <strain evidence="4 5">E30</strain>
    </source>
</reference>
<dbReference type="InterPro" id="IPR011006">
    <property type="entry name" value="CheY-like_superfamily"/>
</dbReference>
<keyword evidence="5" id="KW-1185">Reference proteome</keyword>
<dbReference type="InterPro" id="IPR001633">
    <property type="entry name" value="EAL_dom"/>
</dbReference>
<protein>
    <submittedName>
        <fullName evidence="4">Signal transduction protein</fullName>
    </submittedName>
</protein>
<dbReference type="EMBL" id="AP025028">
    <property type="protein sequence ID" value="BDA80033.1"/>
    <property type="molecule type" value="Genomic_DNA"/>
</dbReference>
<evidence type="ECO:0000259" key="2">
    <source>
        <dbReference type="PROSITE" id="PS50110"/>
    </source>
</evidence>